<dbReference type="GeneID" id="93863060"/>
<reference evidence="1 2" key="1">
    <citation type="submission" date="2010-08" db="EMBL/GenBank/DDBJ databases">
        <title>Complete sequence of Thermoanaerobacterium thermosaccharolyticum DSM 571.</title>
        <authorList>
            <consortium name="US DOE Joint Genome Institute"/>
            <person name="Lucas S."/>
            <person name="Copeland A."/>
            <person name="Lapidus A."/>
            <person name="Cheng J.-F."/>
            <person name="Bruce D."/>
            <person name="Goodwin L."/>
            <person name="Pitluck S."/>
            <person name="Teshima H."/>
            <person name="Detter J.C."/>
            <person name="Han C."/>
            <person name="Tapia R."/>
            <person name="Land M."/>
            <person name="Hauser L."/>
            <person name="Chang Y.-J."/>
            <person name="Jeffries C."/>
            <person name="Kyrpides N."/>
            <person name="Ivanova N."/>
            <person name="Mikhailova N."/>
            <person name="Hemme C.L."/>
            <person name="Woyke T."/>
        </authorList>
    </citation>
    <scope>NUCLEOTIDE SEQUENCE [LARGE SCALE GENOMIC DNA]</scope>
    <source>
        <strain evidence="2">ATCC 7956 / DSM 571 / NCIMB 9385 / NCA 3814 / NCTC 13789 / WDCM 00135 / 2032</strain>
    </source>
</reference>
<evidence type="ECO:0000313" key="1">
    <source>
        <dbReference type="EMBL" id="ADL67745.1"/>
    </source>
</evidence>
<dbReference type="AlphaFoldDB" id="D9TP07"/>
<dbReference type="EMBL" id="CP002171">
    <property type="protein sequence ID" value="ADL67745.1"/>
    <property type="molecule type" value="Genomic_DNA"/>
</dbReference>
<dbReference type="HOGENOM" id="CLU_1073386_0_0_9"/>
<gene>
    <name evidence="1" type="ordered locus">Tthe_0157</name>
</gene>
<evidence type="ECO:0000313" key="2">
    <source>
        <dbReference type="Proteomes" id="UP000001626"/>
    </source>
</evidence>
<name>D9TP07_THETC</name>
<dbReference type="OrthoDB" id="2633585at2"/>
<dbReference type="Proteomes" id="UP000001626">
    <property type="component" value="Chromosome"/>
</dbReference>
<sequence>MLKRRMLIVYIISTMLALSIGISAKAFQKESMALNDTHSKINIDTGSYRELEDGIKVYTDTLGGIVLHFAGTKEITKEEVDKGKKILENQDTEKSAMEKDLEVRKNNPDNYTMISGNYYDIEYYPIYIGTWGNVDVYARHTIGTRSTYNGQDYLTSYGDVTWYNTSGYNALPYRNGNATVPNQKVVDVAQPVLFSIRDLGTNRAKEITRNDFGPNQVGIATRRIADLDKYIFNDLHGNTSDGVFYSRTFVPLTNYNPEP</sequence>
<dbReference type="KEGG" id="ttm:Tthe_0157"/>
<protein>
    <submittedName>
        <fullName evidence="1">Uncharacterized protein</fullName>
    </submittedName>
</protein>
<proteinExistence type="predicted"/>
<dbReference type="RefSeq" id="WP_013296724.1">
    <property type="nucleotide sequence ID" value="NC_014410.1"/>
</dbReference>
<accession>D9TP07</accession>
<dbReference type="eggNOG" id="ENOG50349PY">
    <property type="taxonomic scope" value="Bacteria"/>
</dbReference>
<keyword evidence="2" id="KW-1185">Reference proteome</keyword>
<organism evidence="1 2">
    <name type="scientific">Thermoanaerobacterium thermosaccharolyticum (strain ATCC 7956 / DSM 571 / NCIMB 9385 / NCA 3814 / NCTC 13789 / WDCM 00135 / 2032)</name>
    <name type="common">Clostridium thermosaccharolyticum</name>
    <dbReference type="NCBI Taxonomy" id="580327"/>
    <lineage>
        <taxon>Bacteria</taxon>
        <taxon>Bacillati</taxon>
        <taxon>Bacillota</taxon>
        <taxon>Clostridia</taxon>
        <taxon>Thermoanaerobacterales</taxon>
        <taxon>Thermoanaerobacteraceae</taxon>
        <taxon>Thermoanaerobacterium</taxon>
    </lineage>
</organism>